<comment type="caution">
    <text evidence="3">The sequence shown here is derived from an EMBL/GenBank/DDBJ whole genome shotgun (WGS) entry which is preliminary data.</text>
</comment>
<evidence type="ECO:0000256" key="2">
    <source>
        <dbReference type="SAM" id="MobiDB-lite"/>
    </source>
</evidence>
<accession>A0A1V2EU58</accession>
<dbReference type="PANTHER" id="PTHR32309:SF13">
    <property type="entry name" value="FERRIC ENTEROBACTIN TRANSPORT PROTEIN FEPE"/>
    <property type="match status" value="1"/>
</dbReference>
<dbReference type="AlphaFoldDB" id="A0A1V2EU58"/>
<feature type="region of interest" description="Disordered" evidence="2">
    <location>
        <begin position="407"/>
        <end position="533"/>
    </location>
</feature>
<feature type="compositionally biased region" description="Pro residues" evidence="2">
    <location>
        <begin position="471"/>
        <end position="480"/>
    </location>
</feature>
<evidence type="ECO:0000313" key="4">
    <source>
        <dbReference type="Proteomes" id="UP000188729"/>
    </source>
</evidence>
<sequence>MVLGLIYLRVILSRWKLVLALIALCTLTAWAVSVFYLATKPKFESSARLNIVPTSEELGYATRFVRGSTFDGGSVLLGTYAEFAHTRPVVEPIVDRYIAEAAAAQGQTPAQWLAANTGTPGFSPGRILAILNYGEAPVVPLREEIIEEVIKATTIETVEGTYLLQLTVEWEDPKSAAWFANALSDAIIARAERASRSTGQEIAGSLEARLAAKRAELAGTLRQSRGLKSSIGVVDLDRQKTALLEARLTEQAQLTTDRAALDAAKSQVAALRRQSGGKLTGAQNTVEQTLAVEAPRAAGLEQSVAIRTGRIGQIDRQIASLGTVEDRVKTLDDRAALLQQEVNALTERVSFSQTENLANGPRIQLIERAKPPLTRSSPKIFFNTVLGFIAGCALAACALLLLGPAKPKDEDEASQPERTAQDRPVTAEPLPTTNTASTMSDHPGEGRGPVSDGPQLAPDLRQDDAEEKIPEPAPARPQPTPLSLVTPGLTRGLAPFSPNAGEGSGASDQARSDEESDGPLTIGNTALKPCPRPEPIADFHFPGTLPRPRNGQSYTGNEIAAIKRQFGTWLFEQLAADARGLYIAAIGQEQDARQLAQLTHSLLLKAGIQLAVVDGRQGGARATKPGKPFVYLGRLDAVAARDGLAAMPDSAHLLLATRSGDPADWRHELDCFLPRPAHVVAFD</sequence>
<evidence type="ECO:0008006" key="5">
    <source>
        <dbReference type="Google" id="ProtNLM"/>
    </source>
</evidence>
<evidence type="ECO:0000256" key="1">
    <source>
        <dbReference type="SAM" id="Coils"/>
    </source>
</evidence>
<keyword evidence="4" id="KW-1185">Reference proteome</keyword>
<reference evidence="3 4" key="1">
    <citation type="submission" date="2016-11" db="EMBL/GenBank/DDBJ databases">
        <title>Genome sequence of Sphingomonas jeddahensis G39.</title>
        <authorList>
            <person name="Poehlein A."/>
            <person name="Wuebbeler J.H."/>
            <person name="Steinbuechel A."/>
            <person name="Daniel R."/>
        </authorList>
    </citation>
    <scope>NUCLEOTIDE SEQUENCE [LARGE SCALE GENOMIC DNA]</scope>
    <source>
        <strain evidence="3 4">G39</strain>
    </source>
</reference>
<feature type="coiled-coil region" evidence="1">
    <location>
        <begin position="321"/>
        <end position="355"/>
    </location>
</feature>
<proteinExistence type="predicted"/>
<dbReference type="GO" id="GO:0004713">
    <property type="term" value="F:protein tyrosine kinase activity"/>
    <property type="evidence" value="ECO:0007669"/>
    <property type="project" value="TreeGrafter"/>
</dbReference>
<dbReference type="EMBL" id="MPSB01000006">
    <property type="protein sequence ID" value="ONF96093.1"/>
    <property type="molecule type" value="Genomic_DNA"/>
</dbReference>
<feature type="compositionally biased region" description="Polar residues" evidence="2">
    <location>
        <begin position="431"/>
        <end position="440"/>
    </location>
</feature>
<keyword evidence="1" id="KW-0175">Coiled coil</keyword>
<name>A0A1V2EU58_9SPHN</name>
<dbReference type="PANTHER" id="PTHR32309">
    <property type="entry name" value="TYROSINE-PROTEIN KINASE"/>
    <property type="match status" value="1"/>
</dbReference>
<organism evidence="3 4">
    <name type="scientific">Sphingomonas jeddahensis</name>
    <dbReference type="NCBI Taxonomy" id="1915074"/>
    <lineage>
        <taxon>Bacteria</taxon>
        <taxon>Pseudomonadati</taxon>
        <taxon>Pseudomonadota</taxon>
        <taxon>Alphaproteobacteria</taxon>
        <taxon>Sphingomonadales</taxon>
        <taxon>Sphingomonadaceae</taxon>
        <taxon>Sphingomonas</taxon>
    </lineage>
</organism>
<feature type="compositionally biased region" description="Basic and acidic residues" evidence="2">
    <location>
        <begin position="460"/>
        <end position="470"/>
    </location>
</feature>
<dbReference type="OrthoDB" id="7528899at2"/>
<gene>
    <name evidence="3" type="ORF">SPHI_17080</name>
</gene>
<dbReference type="InterPro" id="IPR050445">
    <property type="entry name" value="Bact_polysacc_biosynth/exp"/>
</dbReference>
<dbReference type="GO" id="GO:0005886">
    <property type="term" value="C:plasma membrane"/>
    <property type="evidence" value="ECO:0007669"/>
    <property type="project" value="TreeGrafter"/>
</dbReference>
<protein>
    <recommendedName>
        <fullName evidence="5">Chain length determinant protein</fullName>
    </recommendedName>
</protein>
<dbReference type="Proteomes" id="UP000188729">
    <property type="component" value="Unassembled WGS sequence"/>
</dbReference>
<dbReference type="RefSeq" id="WP_076744479.1">
    <property type="nucleotide sequence ID" value="NZ_MPSB01000006.1"/>
</dbReference>
<dbReference type="STRING" id="1915074.SPHI_17080"/>
<evidence type="ECO:0000313" key="3">
    <source>
        <dbReference type="EMBL" id="ONF96093.1"/>
    </source>
</evidence>